<organism evidence="2 3">
    <name type="scientific">Mucilaginibacter boryungensis</name>
    <dbReference type="NCBI Taxonomy" id="768480"/>
    <lineage>
        <taxon>Bacteria</taxon>
        <taxon>Pseudomonadati</taxon>
        <taxon>Bacteroidota</taxon>
        <taxon>Sphingobacteriia</taxon>
        <taxon>Sphingobacteriales</taxon>
        <taxon>Sphingobacteriaceae</taxon>
        <taxon>Mucilaginibacter</taxon>
    </lineage>
</organism>
<evidence type="ECO:0008006" key="4">
    <source>
        <dbReference type="Google" id="ProtNLM"/>
    </source>
</evidence>
<evidence type="ECO:0000256" key="1">
    <source>
        <dbReference type="SAM" id="SignalP"/>
    </source>
</evidence>
<keyword evidence="3" id="KW-1185">Reference proteome</keyword>
<feature type="signal peptide" evidence="1">
    <location>
        <begin position="1"/>
        <end position="21"/>
    </location>
</feature>
<dbReference type="RefSeq" id="WP_194107474.1">
    <property type="nucleotide sequence ID" value="NZ_JADFFM010000002.1"/>
</dbReference>
<keyword evidence="1" id="KW-0732">Signal</keyword>
<feature type="chain" id="PRO_5047249744" description="DUF1579 domain-containing protein" evidence="1">
    <location>
        <begin position="22"/>
        <end position="176"/>
    </location>
</feature>
<dbReference type="EMBL" id="JADFFM010000002">
    <property type="protein sequence ID" value="MBE9668042.1"/>
    <property type="molecule type" value="Genomic_DNA"/>
</dbReference>
<dbReference type="Proteomes" id="UP000632774">
    <property type="component" value="Unassembled WGS sequence"/>
</dbReference>
<name>A0ABR9XKY0_9SPHI</name>
<protein>
    <recommendedName>
        <fullName evidence="4">DUF1579 domain-containing protein</fullName>
    </recommendedName>
</protein>
<comment type="caution">
    <text evidence="2">The sequence shown here is derived from an EMBL/GenBank/DDBJ whole genome shotgun (WGS) entry which is preliminary data.</text>
</comment>
<proteinExistence type="predicted"/>
<accession>A0ABR9XKY0</accession>
<reference evidence="2 3" key="1">
    <citation type="submission" date="2020-10" db="EMBL/GenBank/DDBJ databases">
        <title>Mucilaginibacter mali sp. nov., isolated from rhizosphere soil of apple orchard.</title>
        <authorList>
            <person name="Lee J.-S."/>
            <person name="Kim H.S."/>
            <person name="Kim J.-S."/>
        </authorList>
    </citation>
    <scope>NUCLEOTIDE SEQUENCE [LARGE SCALE GENOMIC DNA]</scope>
    <source>
        <strain evidence="2 3">KCTC 23157</strain>
    </source>
</reference>
<evidence type="ECO:0000313" key="2">
    <source>
        <dbReference type="EMBL" id="MBE9668042.1"/>
    </source>
</evidence>
<sequence>MKTKSLLLILLMMCCSLFVKAQAPSALPCMDDAQSKEFNFWIGEWDVYATGTQTLVGHSVVQQVSGGCAILENWTEQHSPNSGKSLNYVDRATNKWKQTWIGSERKGQQDFVNGEYTDSAMRFTFERMNAQGQKIIGRFIFYNLGPDKVRQFNETSADSGKTWKTAYDFTYIRKKG</sequence>
<gene>
    <name evidence="2" type="ORF">IRJ18_16855</name>
</gene>
<evidence type="ECO:0000313" key="3">
    <source>
        <dbReference type="Proteomes" id="UP000632774"/>
    </source>
</evidence>